<sequence length="169" mass="18899">MRTPRHRALPADWERLIIRIQVLHCGEYQLGTPYILDIMQEILAYSEMEVSSLTRFVRHIASGAVEGVLSTRTGVHCRPEVVENVPMRVPPFAWGETDFPDTHAIVLAEKSRSHVPIEGMCLELLLKVIGPSLEIDADDGAGEGQVTQELDVVSHWSAPPSERLSWLHS</sequence>
<organism evidence="1 2">
    <name type="scientific">Microcella alkalica</name>
    <dbReference type="NCBI Taxonomy" id="355930"/>
    <lineage>
        <taxon>Bacteria</taxon>
        <taxon>Bacillati</taxon>
        <taxon>Actinomycetota</taxon>
        <taxon>Actinomycetes</taxon>
        <taxon>Micrococcales</taxon>
        <taxon>Microbacteriaceae</taxon>
        <taxon>Microcella</taxon>
    </lineage>
</organism>
<keyword evidence="2" id="KW-1185">Reference proteome</keyword>
<evidence type="ECO:0000313" key="2">
    <source>
        <dbReference type="Proteomes" id="UP000585905"/>
    </source>
</evidence>
<evidence type="ECO:0000313" key="1">
    <source>
        <dbReference type="EMBL" id="MBA8847329.1"/>
    </source>
</evidence>
<accession>A0A839E3S4</accession>
<proteinExistence type="predicted"/>
<dbReference type="EMBL" id="JACGWX010000002">
    <property type="protein sequence ID" value="MBA8847329.1"/>
    <property type="molecule type" value="Genomic_DNA"/>
</dbReference>
<gene>
    <name evidence="1" type="ORF">FHX53_000914</name>
</gene>
<protein>
    <submittedName>
        <fullName evidence="1">Uncharacterized protein</fullName>
    </submittedName>
</protein>
<reference evidence="1 2" key="1">
    <citation type="submission" date="2020-07" db="EMBL/GenBank/DDBJ databases">
        <title>Sequencing the genomes of 1000 actinobacteria strains.</title>
        <authorList>
            <person name="Klenk H.-P."/>
        </authorList>
    </citation>
    <scope>NUCLEOTIDE SEQUENCE [LARGE SCALE GENOMIC DNA]</scope>
    <source>
        <strain evidence="1 2">DSM 19663</strain>
    </source>
</reference>
<dbReference type="AlphaFoldDB" id="A0A839E3S4"/>
<dbReference type="Proteomes" id="UP000585905">
    <property type="component" value="Unassembled WGS sequence"/>
</dbReference>
<name>A0A839E3S4_9MICO</name>
<comment type="caution">
    <text evidence="1">The sequence shown here is derived from an EMBL/GenBank/DDBJ whole genome shotgun (WGS) entry which is preliminary data.</text>
</comment>
<dbReference type="RefSeq" id="WP_182490187.1">
    <property type="nucleotide sequence ID" value="NZ_JACGWX010000002.1"/>
</dbReference>